<comment type="caution">
    <text evidence="1">The sequence shown here is derived from an EMBL/GenBank/DDBJ whole genome shotgun (WGS) entry which is preliminary data.</text>
</comment>
<name>A0A9W9DP00_9AGAR</name>
<evidence type="ECO:0000313" key="1">
    <source>
        <dbReference type="EMBL" id="KAJ4479224.1"/>
    </source>
</evidence>
<reference evidence="1" key="1">
    <citation type="submission" date="2022-08" db="EMBL/GenBank/DDBJ databases">
        <title>A Global Phylogenomic Analysis of the Shiitake Genus Lentinula.</title>
        <authorList>
            <consortium name="DOE Joint Genome Institute"/>
            <person name="Sierra-Patev S."/>
            <person name="Min B."/>
            <person name="Naranjo-Ortiz M."/>
            <person name="Looney B."/>
            <person name="Konkel Z."/>
            <person name="Slot J.C."/>
            <person name="Sakamoto Y."/>
            <person name="Steenwyk J.L."/>
            <person name="Rokas A."/>
            <person name="Carro J."/>
            <person name="Camarero S."/>
            <person name="Ferreira P."/>
            <person name="Molpeceres G."/>
            <person name="Ruiz-Duenas F.J."/>
            <person name="Serrano A."/>
            <person name="Henrissat B."/>
            <person name="Drula E."/>
            <person name="Hughes K.W."/>
            <person name="Mata J.L."/>
            <person name="Ishikawa N.K."/>
            <person name="Vargas-Isla R."/>
            <person name="Ushijima S."/>
            <person name="Smith C.A."/>
            <person name="Ahrendt S."/>
            <person name="Andreopoulos W."/>
            <person name="He G."/>
            <person name="Labutti K."/>
            <person name="Lipzen A."/>
            <person name="Ng V."/>
            <person name="Riley R."/>
            <person name="Sandor L."/>
            <person name="Barry K."/>
            <person name="Martinez A.T."/>
            <person name="Xiao Y."/>
            <person name="Gibbons J.G."/>
            <person name="Terashima K."/>
            <person name="Grigoriev I.V."/>
            <person name="Hibbett D.S."/>
        </authorList>
    </citation>
    <scope>NUCLEOTIDE SEQUENCE</scope>
    <source>
        <strain evidence="1">JLM2183</strain>
    </source>
</reference>
<sequence>MSNEDTISLLSSQLTLTEWAQSQFSSLYEHPGTDANSSPLQTKIQSMFSHTAQIYMNHTGPMSVEEFTKHLEQTFSTNKVEVEWKECFEIPDDTNHTENSGAEGKTGIVTGYFIITRTLKFWIRATPAKNYTHVSLSAKIANVPDASQGSDESVKTSGGGDTRRIIQLFYTSVSKAAPVHIQGANRT</sequence>
<keyword evidence="2" id="KW-1185">Reference proteome</keyword>
<dbReference type="EMBL" id="JAOTPV010000008">
    <property type="protein sequence ID" value="KAJ4479224.1"/>
    <property type="molecule type" value="Genomic_DNA"/>
</dbReference>
<proteinExistence type="predicted"/>
<protein>
    <submittedName>
        <fullName evidence="1">Uncharacterized protein</fullName>
    </submittedName>
</protein>
<organism evidence="1 2">
    <name type="scientific">Lentinula aciculospora</name>
    <dbReference type="NCBI Taxonomy" id="153920"/>
    <lineage>
        <taxon>Eukaryota</taxon>
        <taxon>Fungi</taxon>
        <taxon>Dikarya</taxon>
        <taxon>Basidiomycota</taxon>
        <taxon>Agaricomycotina</taxon>
        <taxon>Agaricomycetes</taxon>
        <taxon>Agaricomycetidae</taxon>
        <taxon>Agaricales</taxon>
        <taxon>Marasmiineae</taxon>
        <taxon>Omphalotaceae</taxon>
        <taxon>Lentinula</taxon>
    </lineage>
</organism>
<gene>
    <name evidence="1" type="ORF">J3R30DRAFT_3404038</name>
</gene>
<dbReference type="AlphaFoldDB" id="A0A9W9DP00"/>
<dbReference type="Proteomes" id="UP001150266">
    <property type="component" value="Unassembled WGS sequence"/>
</dbReference>
<evidence type="ECO:0000313" key="2">
    <source>
        <dbReference type="Proteomes" id="UP001150266"/>
    </source>
</evidence>
<accession>A0A9W9DP00</accession>
<dbReference type="OrthoDB" id="3197409at2759"/>